<dbReference type="Pfam" id="PF00534">
    <property type="entry name" value="Glycos_transf_1"/>
    <property type="match status" value="1"/>
</dbReference>
<dbReference type="SUPFAM" id="SSF53756">
    <property type="entry name" value="UDP-Glycosyltransferase/glycogen phosphorylase"/>
    <property type="match status" value="1"/>
</dbReference>
<dbReference type="Pfam" id="PF13439">
    <property type="entry name" value="Glyco_transf_4"/>
    <property type="match status" value="1"/>
</dbReference>
<feature type="compositionally biased region" description="Basic and acidic residues" evidence="3">
    <location>
        <begin position="388"/>
        <end position="399"/>
    </location>
</feature>
<evidence type="ECO:0000313" key="7">
    <source>
        <dbReference type="Proteomes" id="UP001500683"/>
    </source>
</evidence>
<evidence type="ECO:0000256" key="3">
    <source>
        <dbReference type="SAM" id="MobiDB-lite"/>
    </source>
</evidence>
<protein>
    <submittedName>
        <fullName evidence="6">Glycosyltransferase family 1 protein</fullName>
    </submittedName>
</protein>
<dbReference type="EMBL" id="BAAAZG010000006">
    <property type="protein sequence ID" value="GAA4064053.1"/>
    <property type="molecule type" value="Genomic_DNA"/>
</dbReference>
<dbReference type="CDD" id="cd03814">
    <property type="entry name" value="GT4-like"/>
    <property type="match status" value="1"/>
</dbReference>
<evidence type="ECO:0000313" key="6">
    <source>
        <dbReference type="EMBL" id="GAA4064053.1"/>
    </source>
</evidence>
<comment type="caution">
    <text evidence="6">The sequence shown here is derived from an EMBL/GenBank/DDBJ whole genome shotgun (WGS) entry which is preliminary data.</text>
</comment>
<name>A0ABP7VBZ0_9ACTN</name>
<feature type="region of interest" description="Disordered" evidence="3">
    <location>
        <begin position="379"/>
        <end position="399"/>
    </location>
</feature>
<dbReference type="PANTHER" id="PTHR45947">
    <property type="entry name" value="SULFOQUINOVOSYL TRANSFERASE SQD2"/>
    <property type="match status" value="1"/>
</dbReference>
<feature type="domain" description="Glycosyl transferase family 1" evidence="4">
    <location>
        <begin position="204"/>
        <end position="352"/>
    </location>
</feature>
<evidence type="ECO:0000256" key="2">
    <source>
        <dbReference type="ARBA" id="ARBA00022679"/>
    </source>
</evidence>
<gene>
    <name evidence="6" type="ORF">GCM10022214_17240</name>
</gene>
<dbReference type="Proteomes" id="UP001500683">
    <property type="component" value="Unassembled WGS sequence"/>
</dbReference>
<dbReference type="InterPro" id="IPR001296">
    <property type="entry name" value="Glyco_trans_1"/>
</dbReference>
<dbReference type="InterPro" id="IPR028098">
    <property type="entry name" value="Glyco_trans_4-like_N"/>
</dbReference>
<evidence type="ECO:0000259" key="5">
    <source>
        <dbReference type="Pfam" id="PF13439"/>
    </source>
</evidence>
<proteinExistence type="predicted"/>
<sequence>MDTLSAVKVAIVTESFPPRVDGVANSVVRVVEQLTARGHDVLVIAPGGPGDAVGLGPSGPGGVPVELVHGVSLPFYRSFHVGLPTRRVTVALRDFRPDVVHLASPLVLGLSGLAAARRLGIPAVAVFQTDVAGFARCYGVRGADPLIWWWLRRLHRRADRTLAPSTPVLAELERRGVPRLAFWGRGVDRRRFHPGHRSPQLRARLAPDGEVVVGYVGRLAMEKRPALLARIADLPGMRLVVVGDGPERERLERLLPDATFTGFRTGAELSELVASLDVFVHTGADETFCQAIQEALASGVPVVAPASGGPVDLVRPGVNGLLYAPGDAGQLRASVSALVEHATLRHWMSERAVESVRGRDWESVCDELIRHYREIAGIAAPDTPPGRQDARARQTEDAV</sequence>
<keyword evidence="1" id="KW-0328">Glycosyltransferase</keyword>
<reference evidence="7" key="1">
    <citation type="journal article" date="2019" name="Int. J. Syst. Evol. Microbiol.">
        <title>The Global Catalogue of Microorganisms (GCM) 10K type strain sequencing project: providing services to taxonomists for standard genome sequencing and annotation.</title>
        <authorList>
            <consortium name="The Broad Institute Genomics Platform"/>
            <consortium name="The Broad Institute Genome Sequencing Center for Infectious Disease"/>
            <person name="Wu L."/>
            <person name="Ma J."/>
        </authorList>
    </citation>
    <scope>NUCLEOTIDE SEQUENCE [LARGE SCALE GENOMIC DNA]</scope>
    <source>
        <strain evidence="7">JCM 16702</strain>
    </source>
</reference>
<dbReference type="PANTHER" id="PTHR45947:SF3">
    <property type="entry name" value="SULFOQUINOVOSYL TRANSFERASE SQD2"/>
    <property type="match status" value="1"/>
</dbReference>
<evidence type="ECO:0000259" key="4">
    <source>
        <dbReference type="Pfam" id="PF00534"/>
    </source>
</evidence>
<dbReference type="Gene3D" id="3.40.50.2000">
    <property type="entry name" value="Glycogen Phosphorylase B"/>
    <property type="match status" value="2"/>
</dbReference>
<accession>A0ABP7VBZ0</accession>
<feature type="domain" description="Glycosyltransferase subfamily 4-like N-terminal" evidence="5">
    <location>
        <begin position="20"/>
        <end position="190"/>
    </location>
</feature>
<keyword evidence="2" id="KW-0808">Transferase</keyword>
<organism evidence="6 7">
    <name type="scientific">Actinomadura miaoliensis</name>
    <dbReference type="NCBI Taxonomy" id="430685"/>
    <lineage>
        <taxon>Bacteria</taxon>
        <taxon>Bacillati</taxon>
        <taxon>Actinomycetota</taxon>
        <taxon>Actinomycetes</taxon>
        <taxon>Streptosporangiales</taxon>
        <taxon>Thermomonosporaceae</taxon>
        <taxon>Actinomadura</taxon>
    </lineage>
</organism>
<evidence type="ECO:0000256" key="1">
    <source>
        <dbReference type="ARBA" id="ARBA00022676"/>
    </source>
</evidence>
<dbReference type="InterPro" id="IPR050194">
    <property type="entry name" value="Glycosyltransferase_grp1"/>
</dbReference>
<keyword evidence="7" id="KW-1185">Reference proteome</keyword>